<feature type="region of interest" description="Disordered" evidence="1">
    <location>
        <begin position="373"/>
        <end position="705"/>
    </location>
</feature>
<evidence type="ECO:0000313" key="2">
    <source>
        <dbReference type="EMBL" id="OJT04223.1"/>
    </source>
</evidence>
<reference evidence="2 3" key="1">
    <citation type="submission" date="2016-10" db="EMBL/GenBank/DDBJ databases">
        <title>Genome sequence of the basidiomycete white-rot fungus Trametes pubescens.</title>
        <authorList>
            <person name="Makela M.R."/>
            <person name="Granchi Z."/>
            <person name="Peng M."/>
            <person name="De Vries R.P."/>
            <person name="Grigoriev I."/>
            <person name="Riley R."/>
            <person name="Hilden K."/>
        </authorList>
    </citation>
    <scope>NUCLEOTIDE SEQUENCE [LARGE SCALE GENOMIC DNA]</scope>
    <source>
        <strain evidence="2 3">FBCC735</strain>
    </source>
</reference>
<feature type="compositionally biased region" description="Polar residues" evidence="1">
    <location>
        <begin position="968"/>
        <end position="981"/>
    </location>
</feature>
<feature type="compositionally biased region" description="Polar residues" evidence="1">
    <location>
        <begin position="641"/>
        <end position="666"/>
    </location>
</feature>
<dbReference type="GO" id="GO:0000724">
    <property type="term" value="P:double-strand break repair via homologous recombination"/>
    <property type="evidence" value="ECO:0007669"/>
    <property type="project" value="TreeGrafter"/>
</dbReference>
<feature type="compositionally biased region" description="Low complexity" evidence="1">
    <location>
        <begin position="569"/>
        <end position="589"/>
    </location>
</feature>
<feature type="compositionally biased region" description="Polar residues" evidence="1">
    <location>
        <begin position="503"/>
        <end position="515"/>
    </location>
</feature>
<dbReference type="PANTHER" id="PTHR12162:SF0">
    <property type="entry name" value="NIBRIN"/>
    <property type="match status" value="1"/>
</dbReference>
<feature type="compositionally biased region" description="Acidic residues" evidence="1">
    <location>
        <begin position="949"/>
        <end position="964"/>
    </location>
</feature>
<evidence type="ECO:0008006" key="4">
    <source>
        <dbReference type="Google" id="ProtNLM"/>
    </source>
</evidence>
<name>A0A1M2V9M2_TRAPU</name>
<dbReference type="GO" id="GO:0003684">
    <property type="term" value="F:damaged DNA binding"/>
    <property type="evidence" value="ECO:0007669"/>
    <property type="project" value="TreeGrafter"/>
</dbReference>
<dbReference type="AlphaFoldDB" id="A0A1M2V9M2"/>
<proteinExistence type="predicted"/>
<dbReference type="GO" id="GO:0030870">
    <property type="term" value="C:Mre11 complex"/>
    <property type="evidence" value="ECO:0007669"/>
    <property type="project" value="InterPro"/>
</dbReference>
<organism evidence="2 3">
    <name type="scientific">Trametes pubescens</name>
    <name type="common">White-rot fungus</name>
    <dbReference type="NCBI Taxonomy" id="154538"/>
    <lineage>
        <taxon>Eukaryota</taxon>
        <taxon>Fungi</taxon>
        <taxon>Dikarya</taxon>
        <taxon>Basidiomycota</taxon>
        <taxon>Agaricomycotina</taxon>
        <taxon>Agaricomycetes</taxon>
        <taxon>Polyporales</taxon>
        <taxon>Polyporaceae</taxon>
        <taxon>Trametes</taxon>
    </lineage>
</organism>
<dbReference type="GO" id="GO:0007095">
    <property type="term" value="P:mitotic G2 DNA damage checkpoint signaling"/>
    <property type="evidence" value="ECO:0007669"/>
    <property type="project" value="InterPro"/>
</dbReference>
<feature type="compositionally biased region" description="Low complexity" evidence="1">
    <location>
        <begin position="907"/>
        <end position="920"/>
    </location>
</feature>
<feature type="compositionally biased region" description="Basic and acidic residues" evidence="1">
    <location>
        <begin position="782"/>
        <end position="800"/>
    </location>
</feature>
<dbReference type="STRING" id="154538.A0A1M2V9M2"/>
<dbReference type="Proteomes" id="UP000184267">
    <property type="component" value="Unassembled WGS sequence"/>
</dbReference>
<accession>A0A1M2V9M2</accession>
<dbReference type="OrthoDB" id="552194at2759"/>
<dbReference type="PANTHER" id="PTHR12162">
    <property type="entry name" value="NIBRIN-RELATED"/>
    <property type="match status" value="1"/>
</dbReference>
<evidence type="ECO:0000256" key="1">
    <source>
        <dbReference type="SAM" id="MobiDB-lite"/>
    </source>
</evidence>
<feature type="compositionally biased region" description="Basic and acidic residues" evidence="1">
    <location>
        <begin position="853"/>
        <end position="863"/>
    </location>
</feature>
<gene>
    <name evidence="2" type="ORF">TRAPUB_5100</name>
</gene>
<evidence type="ECO:0000313" key="3">
    <source>
        <dbReference type="Proteomes" id="UP000184267"/>
    </source>
</evidence>
<feature type="compositionally biased region" description="Polar residues" evidence="1">
    <location>
        <begin position="837"/>
        <end position="852"/>
    </location>
</feature>
<dbReference type="EMBL" id="MNAD01001554">
    <property type="protein sequence ID" value="OJT04223.1"/>
    <property type="molecule type" value="Genomic_DNA"/>
</dbReference>
<keyword evidence="3" id="KW-1185">Reference proteome</keyword>
<sequence length="1017" mass="110793">MWLISGPFDDEYDDGPPPTKTKLLKTGKEYPVGRKDQPLSIKNKAISKGSHVVFIVGECTEEQAADPTFVPTLSLYNPTERGRTIERPTIEAPRIKCGPHTSTFLHSEDVVHMSQFVYVRVRWEPICCYSGSARAGPSISLKDCADLGIHVLPTLHASITHHLTPTYSLTPALATSLVALSTFVKPEWLVAVLAAGRAESGELSTLEETFVLPPTSKFRPTFAPALPPRLKKFDIWQPNEERVGLFRGHRFVFAGEKGAEAPGVLKELVRSADGEYECFAVENGPGRFRQVLSKGKARGSTLVLIADQYAVVAAVGEDAWRALKEEARSFELKFLAPEVILEAVVYTDVSYIASSSTAEEPIQQSVLPDVIPNSIEDEPSIAPPTAARQREPSPVQEASQEEAPRRKLPRRAVSRASSRAPSPPPVPAPDNAGHARESEPPESSQPRRTLVRRAVRPKTIDDTTTDIDTSIIGRASEEPAARPNPINPPTPGRPSRLKRRVGTQAQSTASGSQPIPDSADVLIPDAPEPPHKKFKALFDASEGLSLADYGSQRADESPTQYEPSMLPPSGTRTTGTRSGERSGVPLTALMEEEEESTLATSALPTQAQARGTKRKSQPGDGDVDMEDVPPRTRRRTEDEPAQSTQAPQSRAETQTTSRSKPVSQVVTRVDMAQEQVHVKEKPLSKKPSAATGAGAPPGEPDKDAAFLKAVASKKRGKKTEDTFDREFNNLRISKPDLDRAKETESDRWGVLEEFGDDGDVRGNFMVVMEMPIFREGGNGAGDHLRRGDGRLEWQGRPDFKKFKRKNMGQERQPVELVVEEESDLGIGSQYWKGGSQAPPTSQSYSRAHSQQPKAEESEHEKSTTQRSTQRGTKGRPRLVADDDDDDSDEGSTRTALSKPASKKSQPKRSQPSRAASSQRSTKGTQKQPLFIDSDIEELDEKAGAGEFGSDLDVDMPGSDDDEGEPATLRSTATRGGTTQGSATAARAKKRAATVVDDDSDDGATFKAFGARTRPRRR</sequence>
<feature type="compositionally biased region" description="Low complexity" evidence="1">
    <location>
        <begin position="687"/>
        <end position="696"/>
    </location>
</feature>
<feature type="region of interest" description="Disordered" evidence="1">
    <location>
        <begin position="774"/>
        <end position="1017"/>
    </location>
</feature>
<dbReference type="InterPro" id="IPR040227">
    <property type="entry name" value="Nibrin-rel"/>
</dbReference>
<dbReference type="OMA" id="WEPNEER"/>
<protein>
    <recommendedName>
        <fullName evidence="4">Nibrin second BRCT domain-containing protein</fullName>
    </recommendedName>
</protein>
<comment type="caution">
    <text evidence="2">The sequence shown here is derived from an EMBL/GenBank/DDBJ whole genome shotgun (WGS) entry which is preliminary data.</text>
</comment>